<dbReference type="CDD" id="cd14498">
    <property type="entry name" value="DSP"/>
    <property type="match status" value="1"/>
</dbReference>
<reference evidence="2" key="1">
    <citation type="journal article" date="2020" name="Stud. Mycol.">
        <title>101 Dothideomycetes genomes: a test case for predicting lifestyles and emergence of pathogens.</title>
        <authorList>
            <person name="Haridas S."/>
            <person name="Albert R."/>
            <person name="Binder M."/>
            <person name="Bloem J."/>
            <person name="Labutti K."/>
            <person name="Salamov A."/>
            <person name="Andreopoulos B."/>
            <person name="Baker S."/>
            <person name="Barry K."/>
            <person name="Bills G."/>
            <person name="Bluhm B."/>
            <person name="Cannon C."/>
            <person name="Castanera R."/>
            <person name="Culley D."/>
            <person name="Daum C."/>
            <person name="Ezra D."/>
            <person name="Gonzalez J."/>
            <person name="Henrissat B."/>
            <person name="Kuo A."/>
            <person name="Liang C."/>
            <person name="Lipzen A."/>
            <person name="Lutzoni F."/>
            <person name="Magnuson J."/>
            <person name="Mondo S."/>
            <person name="Nolan M."/>
            <person name="Ohm R."/>
            <person name="Pangilinan J."/>
            <person name="Park H.-J."/>
            <person name="Ramirez L."/>
            <person name="Alfaro M."/>
            <person name="Sun H."/>
            <person name="Tritt A."/>
            <person name="Yoshinaga Y."/>
            <person name="Zwiers L.-H."/>
            <person name="Turgeon B."/>
            <person name="Goodwin S."/>
            <person name="Spatafora J."/>
            <person name="Crous P."/>
            <person name="Grigoriev I."/>
        </authorList>
    </citation>
    <scope>NUCLEOTIDE SEQUENCE</scope>
    <source>
        <strain evidence="2">CBS 115976</strain>
    </source>
</reference>
<proteinExistence type="predicted"/>
<dbReference type="GO" id="GO:0005737">
    <property type="term" value="C:cytoplasm"/>
    <property type="evidence" value="ECO:0007669"/>
    <property type="project" value="TreeGrafter"/>
</dbReference>
<feature type="region of interest" description="Disordered" evidence="1">
    <location>
        <begin position="247"/>
        <end position="296"/>
    </location>
</feature>
<keyword evidence="3" id="KW-1185">Reference proteome</keyword>
<dbReference type="SUPFAM" id="SSF52799">
    <property type="entry name" value="(Phosphotyrosine protein) phosphatases II"/>
    <property type="match status" value="1"/>
</dbReference>
<evidence type="ECO:0000256" key="1">
    <source>
        <dbReference type="SAM" id="MobiDB-lite"/>
    </source>
</evidence>
<accession>A0A6A6UCL2</accession>
<dbReference type="InterPro" id="IPR029021">
    <property type="entry name" value="Prot-tyrosine_phosphatase-like"/>
</dbReference>
<dbReference type="EMBL" id="MU004236">
    <property type="protein sequence ID" value="KAF2668664.1"/>
    <property type="molecule type" value="Genomic_DNA"/>
</dbReference>
<dbReference type="Proteomes" id="UP000799302">
    <property type="component" value="Unassembled WGS sequence"/>
</dbReference>
<dbReference type="PANTHER" id="PTHR46588:SF1">
    <property type="entry name" value="SERINE_THREONINE_TYROSINE-INTERACTING PROTEIN"/>
    <property type="match status" value="1"/>
</dbReference>
<dbReference type="AlphaFoldDB" id="A0A6A6UCL2"/>
<gene>
    <name evidence="2" type="ORF">BT63DRAFT_425951</name>
</gene>
<dbReference type="GO" id="GO:0070372">
    <property type="term" value="P:regulation of ERK1 and ERK2 cascade"/>
    <property type="evidence" value="ECO:0007669"/>
    <property type="project" value="TreeGrafter"/>
</dbReference>
<dbReference type="GO" id="GO:0005654">
    <property type="term" value="C:nucleoplasm"/>
    <property type="evidence" value="ECO:0007669"/>
    <property type="project" value="TreeGrafter"/>
</dbReference>
<name>A0A6A6UCL2_9PEZI</name>
<protein>
    <submittedName>
        <fullName evidence="2">Uncharacterized protein</fullName>
    </submittedName>
</protein>
<dbReference type="OrthoDB" id="10252009at2759"/>
<dbReference type="InterPro" id="IPR052449">
    <property type="entry name" value="STYX-Interacting_Phosphatase"/>
</dbReference>
<dbReference type="GO" id="GO:1990444">
    <property type="term" value="F:F-box domain binding"/>
    <property type="evidence" value="ECO:0007669"/>
    <property type="project" value="TreeGrafter"/>
</dbReference>
<feature type="compositionally biased region" description="Polar residues" evidence="1">
    <location>
        <begin position="287"/>
        <end position="296"/>
    </location>
</feature>
<dbReference type="PANTHER" id="PTHR46588">
    <property type="entry name" value="SERINE/THREONINE/TYROSINE-INTERACTING PROTEIN"/>
    <property type="match status" value="1"/>
</dbReference>
<evidence type="ECO:0000313" key="3">
    <source>
        <dbReference type="Proteomes" id="UP000799302"/>
    </source>
</evidence>
<sequence>MGSHAATEAYTNRMPSAPTILLPLPVTNQTHRSQGISVGPAFSRPGQPDNVDYLFNHEPYFIQGLEVHGWKYEYRRNAQVILPYLWIGPSSVTHKAEYLRTEGFTLLLGIQPSKFPQFITGPAIKASRELGIECRTLTADNTNQLISQYDEAAYIINCHVNKFYHAKQTDPSIQDPKVLIFCDSGNNKSAAVAATYLMSTFSGVDHLLAMQALMTRRFCCDFDENIRQSLQNYQDILEAKRQTSAARAANHQFLAPSRPKNKRERDDDDDDMMVDQMADDAERFIGRQNTPFQDHD</sequence>
<dbReference type="GO" id="GO:0062026">
    <property type="term" value="P:negative regulation of SCF-dependent proteasomal ubiquitin-dependent catabolic process"/>
    <property type="evidence" value="ECO:0007669"/>
    <property type="project" value="TreeGrafter"/>
</dbReference>
<feature type="compositionally biased region" description="Acidic residues" evidence="1">
    <location>
        <begin position="266"/>
        <end position="279"/>
    </location>
</feature>
<organism evidence="2 3">
    <name type="scientific">Microthyrium microscopicum</name>
    <dbReference type="NCBI Taxonomy" id="703497"/>
    <lineage>
        <taxon>Eukaryota</taxon>
        <taxon>Fungi</taxon>
        <taxon>Dikarya</taxon>
        <taxon>Ascomycota</taxon>
        <taxon>Pezizomycotina</taxon>
        <taxon>Dothideomycetes</taxon>
        <taxon>Dothideomycetes incertae sedis</taxon>
        <taxon>Microthyriales</taxon>
        <taxon>Microthyriaceae</taxon>
        <taxon>Microthyrium</taxon>
    </lineage>
</organism>
<evidence type="ECO:0000313" key="2">
    <source>
        <dbReference type="EMBL" id="KAF2668664.1"/>
    </source>
</evidence>
<dbReference type="Gene3D" id="3.90.190.10">
    <property type="entry name" value="Protein tyrosine phosphatase superfamily"/>
    <property type="match status" value="1"/>
</dbReference>